<feature type="transmembrane region" description="Helical" evidence="7">
    <location>
        <begin position="224"/>
        <end position="243"/>
    </location>
</feature>
<organism evidence="9 10">
    <name type="scientific">Anaeroselena agilis</name>
    <dbReference type="NCBI Taxonomy" id="3063788"/>
    <lineage>
        <taxon>Bacteria</taxon>
        <taxon>Bacillati</taxon>
        <taxon>Bacillota</taxon>
        <taxon>Negativicutes</taxon>
        <taxon>Acetonemataceae</taxon>
        <taxon>Anaeroselena</taxon>
    </lineage>
</organism>
<dbReference type="CDD" id="cd06261">
    <property type="entry name" value="TM_PBP2"/>
    <property type="match status" value="1"/>
</dbReference>
<proteinExistence type="inferred from homology"/>
<feature type="transmembrane region" description="Helical" evidence="7">
    <location>
        <begin position="255"/>
        <end position="272"/>
    </location>
</feature>
<dbReference type="Gene3D" id="1.10.3720.10">
    <property type="entry name" value="MetI-like"/>
    <property type="match status" value="1"/>
</dbReference>
<evidence type="ECO:0000256" key="4">
    <source>
        <dbReference type="ARBA" id="ARBA00022692"/>
    </source>
</evidence>
<comment type="caution">
    <text evidence="9">The sequence shown here is derived from an EMBL/GenBank/DDBJ whole genome shotgun (WGS) entry which is preliminary data.</text>
</comment>
<evidence type="ECO:0000313" key="9">
    <source>
        <dbReference type="EMBL" id="MDT8904014.1"/>
    </source>
</evidence>
<evidence type="ECO:0000256" key="7">
    <source>
        <dbReference type="RuleBase" id="RU363032"/>
    </source>
</evidence>
<feature type="transmembrane region" description="Helical" evidence="7">
    <location>
        <begin position="145"/>
        <end position="171"/>
    </location>
</feature>
<feature type="domain" description="ABC transmembrane type-1" evidence="8">
    <location>
        <begin position="97"/>
        <end position="276"/>
    </location>
</feature>
<evidence type="ECO:0000259" key="8">
    <source>
        <dbReference type="PROSITE" id="PS50928"/>
    </source>
</evidence>
<evidence type="ECO:0000256" key="3">
    <source>
        <dbReference type="ARBA" id="ARBA00022475"/>
    </source>
</evidence>
<dbReference type="Proteomes" id="UP001254848">
    <property type="component" value="Unassembled WGS sequence"/>
</dbReference>
<dbReference type="SUPFAM" id="SSF161098">
    <property type="entry name" value="MetI-like"/>
    <property type="match status" value="1"/>
</dbReference>
<dbReference type="InterPro" id="IPR035906">
    <property type="entry name" value="MetI-like_sf"/>
</dbReference>
<protein>
    <submittedName>
        <fullName evidence="9">ABC transporter permease subunit</fullName>
    </submittedName>
</protein>
<evidence type="ECO:0000313" key="10">
    <source>
        <dbReference type="Proteomes" id="UP001254848"/>
    </source>
</evidence>
<evidence type="ECO:0000256" key="6">
    <source>
        <dbReference type="ARBA" id="ARBA00023136"/>
    </source>
</evidence>
<keyword evidence="6 7" id="KW-0472">Membrane</keyword>
<feature type="transmembrane region" description="Helical" evidence="7">
    <location>
        <begin position="103"/>
        <end position="124"/>
    </location>
</feature>
<feature type="transmembrane region" description="Helical" evidence="7">
    <location>
        <begin position="79"/>
        <end position="97"/>
    </location>
</feature>
<dbReference type="PROSITE" id="PS50928">
    <property type="entry name" value="ABC_TM1"/>
    <property type="match status" value="1"/>
</dbReference>
<keyword evidence="5 7" id="KW-1133">Transmembrane helix</keyword>
<accession>A0ABU3P4N6</accession>
<gene>
    <name evidence="9" type="ORF">Q4T40_22500</name>
</gene>
<evidence type="ECO:0000256" key="1">
    <source>
        <dbReference type="ARBA" id="ARBA00004141"/>
    </source>
</evidence>
<keyword evidence="4 7" id="KW-0812">Transmembrane</keyword>
<evidence type="ECO:0000256" key="2">
    <source>
        <dbReference type="ARBA" id="ARBA00022448"/>
    </source>
</evidence>
<dbReference type="InterPro" id="IPR000515">
    <property type="entry name" value="MetI-like"/>
</dbReference>
<keyword evidence="10" id="KW-1185">Reference proteome</keyword>
<comment type="similarity">
    <text evidence="7">Belongs to the binding-protein-dependent transport system permease family.</text>
</comment>
<dbReference type="EMBL" id="JAUOZS010000002">
    <property type="protein sequence ID" value="MDT8904014.1"/>
    <property type="molecule type" value="Genomic_DNA"/>
</dbReference>
<dbReference type="PANTHER" id="PTHR47737:SF1">
    <property type="entry name" value="GLYCINE BETAINE_PROLINE BETAINE TRANSPORT SYSTEM PERMEASE PROTEIN PROW"/>
    <property type="match status" value="1"/>
</dbReference>
<reference evidence="9 10" key="1">
    <citation type="submission" date="2023-07" db="EMBL/GenBank/DDBJ databases">
        <title>The novel representative of Negativicutes class, Anaeroselena agilis gen. nov. sp. nov.</title>
        <authorList>
            <person name="Prokofeva M.I."/>
            <person name="Elcheninov A.G."/>
            <person name="Klyukina A."/>
            <person name="Kublanov I.V."/>
            <person name="Frolov E.N."/>
            <person name="Podosokorskaya O.A."/>
        </authorList>
    </citation>
    <scope>NUCLEOTIDE SEQUENCE [LARGE SCALE GENOMIC DNA]</scope>
    <source>
        <strain evidence="9 10">4137-cl</strain>
    </source>
</reference>
<keyword evidence="3" id="KW-1003">Cell membrane</keyword>
<dbReference type="PANTHER" id="PTHR47737">
    <property type="entry name" value="GLYCINE BETAINE/PROLINE BETAINE TRANSPORT SYSTEM PERMEASE PROTEIN PROW"/>
    <property type="match status" value="1"/>
</dbReference>
<name>A0ABU3P4N6_9FIRM</name>
<dbReference type="RefSeq" id="WP_413782575.1">
    <property type="nucleotide sequence ID" value="NZ_JAUOZS010000002.1"/>
</dbReference>
<sequence>MNWLWEFPAGMYFDIGTPIENAVIYLSTNFGSAFDFAKAALQGFTQGVHAVVSFVPWWLTIAAVGVWGWKSSGRPSRGALYAALLLAVGLMGLWSLMLETISLVMASVIISLLIGLPVGVAVSGSDRANEGLRPVLDAMQTMPTFVYLIPAVMFFGLGQAPAVIATTIYAVPPVIRLTSHAIRQVDAEVVEAARSFGSTWGQVLFKVQIPQALPTIMTGVNQTIMMAVAMVVTCSMIGAKGLGMEVLIGINRLELGRGFTAGAAIVIVAIIIDRLTQNWSDAKKG</sequence>
<feature type="transmembrane region" description="Helical" evidence="7">
    <location>
        <begin position="48"/>
        <end position="67"/>
    </location>
</feature>
<comment type="subcellular location">
    <subcellularLocation>
        <location evidence="7">Cell membrane</location>
        <topology evidence="7">Multi-pass membrane protein</topology>
    </subcellularLocation>
    <subcellularLocation>
        <location evidence="1">Membrane</location>
        <topology evidence="1">Multi-pass membrane protein</topology>
    </subcellularLocation>
</comment>
<dbReference type="Pfam" id="PF00528">
    <property type="entry name" value="BPD_transp_1"/>
    <property type="match status" value="1"/>
</dbReference>
<keyword evidence="2 7" id="KW-0813">Transport</keyword>
<evidence type="ECO:0000256" key="5">
    <source>
        <dbReference type="ARBA" id="ARBA00022989"/>
    </source>
</evidence>